<dbReference type="AlphaFoldDB" id="A0A484ICZ8"/>
<proteinExistence type="predicted"/>
<gene>
    <name evidence="1" type="ORF">NFRAN_1767</name>
</gene>
<evidence type="ECO:0000313" key="1">
    <source>
        <dbReference type="EMBL" id="VFJ14089.1"/>
    </source>
</evidence>
<dbReference type="GeneID" id="39421078"/>
<dbReference type="RefSeq" id="WP_134484264.1">
    <property type="nucleotide sequence ID" value="NZ_LR216287.1"/>
</dbReference>
<dbReference type="EMBL" id="LR216287">
    <property type="protein sequence ID" value="VFJ14089.1"/>
    <property type="molecule type" value="Genomic_DNA"/>
</dbReference>
<evidence type="ECO:0000313" key="2">
    <source>
        <dbReference type="Proteomes" id="UP000294299"/>
    </source>
</evidence>
<accession>A0A484ICZ8</accession>
<dbReference type="KEGG" id="nfn:NFRAN_1767"/>
<reference evidence="1 2" key="1">
    <citation type="submission" date="2019-02" db="EMBL/GenBank/DDBJ databases">
        <authorList>
            <person name="Lehtovirta-Morley E L."/>
        </authorList>
    </citation>
    <scope>NUCLEOTIDE SEQUENCE [LARGE SCALE GENOMIC DNA]</scope>
    <source>
        <strain evidence="1">NFRAN1</strain>
    </source>
</reference>
<keyword evidence="2" id="KW-1185">Reference proteome</keyword>
<organism evidence="1 2">
    <name type="scientific">Candidatus Nitrosocosmicus franklandianus</name>
    <dbReference type="NCBI Taxonomy" id="1798806"/>
    <lineage>
        <taxon>Archaea</taxon>
        <taxon>Nitrososphaerota</taxon>
        <taxon>Nitrososphaeria</taxon>
        <taxon>Nitrososphaerales</taxon>
        <taxon>Nitrososphaeraceae</taxon>
        <taxon>Candidatus Nitrosocosmicus</taxon>
    </lineage>
</organism>
<protein>
    <submittedName>
        <fullName evidence="1">Uncharacterized protein</fullName>
    </submittedName>
</protein>
<name>A0A484ICZ8_9ARCH</name>
<dbReference type="OrthoDB" id="9852at2157"/>
<sequence>MRVRYWRLNLDELRKGTYPIDNANHWEIKCLQGEHEHFGVFWYRYGTPYDKEPVNGICFYFNEIPYDKVQDIANFLHSKYGGKILFRQTRGFLQGSKEFADKESISQLAEELSARYNAPIEMTIEFEKIDKEQQDKLITLPVGKALPITGPD</sequence>
<dbReference type="Proteomes" id="UP000294299">
    <property type="component" value="Chromosome NFRAN"/>
</dbReference>